<keyword evidence="2" id="KW-0812">Transmembrane</keyword>
<protein>
    <submittedName>
        <fullName evidence="3">Uncharacterized protein</fullName>
    </submittedName>
</protein>
<feature type="transmembrane region" description="Helical" evidence="2">
    <location>
        <begin position="22"/>
        <end position="42"/>
    </location>
</feature>
<comment type="caution">
    <text evidence="3">The sequence shown here is derived from an EMBL/GenBank/DDBJ whole genome shotgun (WGS) entry which is preliminary data.</text>
</comment>
<evidence type="ECO:0000256" key="1">
    <source>
        <dbReference type="SAM" id="MobiDB-lite"/>
    </source>
</evidence>
<dbReference type="Proteomes" id="UP001201163">
    <property type="component" value="Unassembled WGS sequence"/>
</dbReference>
<reference evidence="3" key="1">
    <citation type="submission" date="2022-01" db="EMBL/GenBank/DDBJ databases">
        <title>Comparative genomics reveals a dynamic genome evolution in the ectomycorrhizal milk-cap (Lactarius) mushrooms.</title>
        <authorList>
            <consortium name="DOE Joint Genome Institute"/>
            <person name="Lebreton A."/>
            <person name="Tang N."/>
            <person name="Kuo A."/>
            <person name="LaButti K."/>
            <person name="Drula E."/>
            <person name="Barry K."/>
            <person name="Clum A."/>
            <person name="Lipzen A."/>
            <person name="Mousain D."/>
            <person name="Ng V."/>
            <person name="Wang R."/>
            <person name="Wang X."/>
            <person name="Dai Y."/>
            <person name="Henrissat B."/>
            <person name="Grigoriev I.V."/>
            <person name="Guerin-Laguette A."/>
            <person name="Yu F."/>
            <person name="Martin F.M."/>
        </authorList>
    </citation>
    <scope>NUCLEOTIDE SEQUENCE</scope>
    <source>
        <strain evidence="3">QP</strain>
    </source>
</reference>
<evidence type="ECO:0000313" key="4">
    <source>
        <dbReference type="Proteomes" id="UP001201163"/>
    </source>
</evidence>
<feature type="region of interest" description="Disordered" evidence="1">
    <location>
        <begin position="118"/>
        <end position="145"/>
    </location>
</feature>
<evidence type="ECO:0000256" key="2">
    <source>
        <dbReference type="SAM" id="Phobius"/>
    </source>
</evidence>
<evidence type="ECO:0000313" key="3">
    <source>
        <dbReference type="EMBL" id="KAH8983923.1"/>
    </source>
</evidence>
<gene>
    <name evidence="3" type="ORF">EDB92DRAFT_2036906</name>
</gene>
<feature type="compositionally biased region" description="Basic and acidic residues" evidence="1">
    <location>
        <begin position="186"/>
        <end position="199"/>
    </location>
</feature>
<proteinExistence type="predicted"/>
<name>A0AAD4LAF3_9AGAM</name>
<organism evidence="3 4">
    <name type="scientific">Lactarius akahatsu</name>
    <dbReference type="NCBI Taxonomy" id="416441"/>
    <lineage>
        <taxon>Eukaryota</taxon>
        <taxon>Fungi</taxon>
        <taxon>Dikarya</taxon>
        <taxon>Basidiomycota</taxon>
        <taxon>Agaricomycotina</taxon>
        <taxon>Agaricomycetes</taxon>
        <taxon>Russulales</taxon>
        <taxon>Russulaceae</taxon>
        <taxon>Lactarius</taxon>
    </lineage>
</organism>
<feature type="non-terminal residue" evidence="3">
    <location>
        <position position="249"/>
    </location>
</feature>
<accession>A0AAD4LAF3</accession>
<feature type="region of interest" description="Disordered" evidence="1">
    <location>
        <begin position="180"/>
        <end position="199"/>
    </location>
</feature>
<dbReference type="EMBL" id="JAKELL010000082">
    <property type="protein sequence ID" value="KAH8983923.1"/>
    <property type="molecule type" value="Genomic_DNA"/>
</dbReference>
<sequence length="249" mass="27316">MARVSSFNFHRTAVWPAALAPLWRLSGLIIVAMMNHGCVVIAKSSRRSQTWTRVPTTRILICTDVFRFKYSPFLSFFSPDTMRPRPSRTIYPSTKLTADNAGELELTSHHRAVASAASIVQHRPPDSPASITVKPMPPNSDNAPAPSLMPSDLVPARTSFNKPPSVLTLNDDCDGVLNSKKAKTQARPDTDTDTGMHSDVEVMDIDDVDDPHDETLNKTDPTADIKAFFTALPRVAGQAKQRMSCNLCA</sequence>
<dbReference type="AlphaFoldDB" id="A0AAD4LAF3"/>
<keyword evidence="4" id="KW-1185">Reference proteome</keyword>
<keyword evidence="2" id="KW-1133">Transmembrane helix</keyword>
<keyword evidence="2" id="KW-0472">Membrane</keyword>